<keyword evidence="3" id="KW-1185">Reference proteome</keyword>
<dbReference type="Proteomes" id="UP000790833">
    <property type="component" value="Unassembled WGS sequence"/>
</dbReference>
<evidence type="ECO:0000313" key="3">
    <source>
        <dbReference type="Proteomes" id="UP000790833"/>
    </source>
</evidence>
<evidence type="ECO:0000259" key="1">
    <source>
        <dbReference type="Pfam" id="PF00961"/>
    </source>
</evidence>
<dbReference type="RefSeq" id="XP_043046861.1">
    <property type="nucleotide sequence ID" value="XM_043194298.1"/>
</dbReference>
<evidence type="ECO:0000313" key="2">
    <source>
        <dbReference type="EMBL" id="KAG7191309.1"/>
    </source>
</evidence>
<dbReference type="InterPro" id="IPR004860">
    <property type="entry name" value="LAGLIDADG_dom"/>
</dbReference>
<accession>A0A9P7V546</accession>
<organism evidence="2 3">
    <name type="scientific">Scheffersomyces spartinae</name>
    <dbReference type="NCBI Taxonomy" id="45513"/>
    <lineage>
        <taxon>Eukaryota</taxon>
        <taxon>Fungi</taxon>
        <taxon>Dikarya</taxon>
        <taxon>Ascomycota</taxon>
        <taxon>Saccharomycotina</taxon>
        <taxon>Pichiomycetes</taxon>
        <taxon>Debaryomycetaceae</taxon>
        <taxon>Scheffersomyces</taxon>
    </lineage>
</organism>
<dbReference type="GeneID" id="66116969"/>
<dbReference type="GO" id="GO:0004519">
    <property type="term" value="F:endonuclease activity"/>
    <property type="evidence" value="ECO:0007669"/>
    <property type="project" value="InterPro"/>
</dbReference>
<dbReference type="Gene3D" id="3.10.28.10">
    <property type="entry name" value="Homing endonucleases"/>
    <property type="match status" value="1"/>
</dbReference>
<dbReference type="InterPro" id="IPR027434">
    <property type="entry name" value="Homing_endonucl"/>
</dbReference>
<feature type="non-terminal residue" evidence="2">
    <location>
        <position position="1"/>
    </location>
</feature>
<gene>
    <name evidence="2" type="ORF">KQ657_003595</name>
</gene>
<dbReference type="Pfam" id="PF00961">
    <property type="entry name" value="LAGLIDADG_1"/>
    <property type="match status" value="1"/>
</dbReference>
<dbReference type="SUPFAM" id="SSF55608">
    <property type="entry name" value="Homing endonucleases"/>
    <property type="match status" value="1"/>
</dbReference>
<feature type="domain" description="Homing endonuclease LAGLIDADG" evidence="1">
    <location>
        <begin position="21"/>
        <end position="139"/>
    </location>
</feature>
<comment type="caution">
    <text evidence="2">The sequence shown here is derived from an EMBL/GenBank/DDBJ whole genome shotgun (WGS) entry which is preliminary data.</text>
</comment>
<reference evidence="2" key="1">
    <citation type="submission" date="2021-03" db="EMBL/GenBank/DDBJ databases">
        <authorList>
            <person name="Palmer J.M."/>
        </authorList>
    </citation>
    <scope>NUCLEOTIDE SEQUENCE</scope>
    <source>
        <strain evidence="2">ARV_011</strain>
    </source>
</reference>
<name>A0A9P7V546_9ASCO</name>
<sequence>NDKLTDDKLTDDKLNLLLKFIGFIDGDGYIRVTKKSKLNKNKMLIDSPPMGGDISPKGIDYIYISLVINLNENELDLLNYFKSELNIGNVYCITPKKGNKLARLEINKTDLKNKLLPLLNKYDIHFLTLTRQKQYLLMKYIFENNIIFYKDIINNDKINNYIENNIIKYDFDKLYYFNY</sequence>
<dbReference type="EMBL" id="JAHMUF010000035">
    <property type="protein sequence ID" value="KAG7191309.1"/>
    <property type="molecule type" value="Genomic_DNA"/>
</dbReference>
<protein>
    <recommendedName>
        <fullName evidence="1">Homing endonuclease LAGLIDADG domain-containing protein</fullName>
    </recommendedName>
</protein>
<dbReference type="AlphaFoldDB" id="A0A9P7V546"/>
<proteinExistence type="predicted"/>